<keyword evidence="1" id="KW-0472">Membrane</keyword>
<reference evidence="3 4" key="1">
    <citation type="journal article" date="2014" name="PLoS Genet.">
        <title>Phylogenetically driven sequencing of extremely halophilic archaea reveals strategies for static and dynamic osmo-response.</title>
        <authorList>
            <person name="Becker E.A."/>
            <person name="Seitzer P.M."/>
            <person name="Tritt A."/>
            <person name="Larsen D."/>
            <person name="Krusor M."/>
            <person name="Yao A.I."/>
            <person name="Wu D."/>
            <person name="Madern D."/>
            <person name="Eisen J.A."/>
            <person name="Darling A.E."/>
            <person name="Facciotti M.T."/>
        </authorList>
    </citation>
    <scope>NUCLEOTIDE SEQUENCE [LARGE SCALE GENOMIC DNA]</scope>
    <source>
        <strain evidence="3 4">ATCC BAA-1512</strain>
    </source>
</reference>
<accession>M0IML9</accession>
<dbReference type="PANTHER" id="PTHR38138">
    <property type="entry name" value="VNG6441H"/>
    <property type="match status" value="1"/>
</dbReference>
<protein>
    <recommendedName>
        <fullName evidence="2">Archaeal Type IV pilin N-terminal domain-containing protein</fullName>
    </recommendedName>
</protein>
<dbReference type="InterPro" id="IPR012859">
    <property type="entry name" value="Pilin_N_archaeal"/>
</dbReference>
<feature type="domain" description="Archaeal Type IV pilin N-terminal" evidence="2">
    <location>
        <begin position="11"/>
        <end position="82"/>
    </location>
</feature>
<dbReference type="Proteomes" id="UP000011550">
    <property type="component" value="Unassembled WGS sequence"/>
</dbReference>
<evidence type="ECO:0000256" key="1">
    <source>
        <dbReference type="SAM" id="Phobius"/>
    </source>
</evidence>
<keyword evidence="1" id="KW-1133">Transmembrane helix</keyword>
<comment type="caution">
    <text evidence="3">The sequence shown here is derived from an EMBL/GenBank/DDBJ whole genome shotgun (WGS) entry which is preliminary data.</text>
</comment>
<evidence type="ECO:0000313" key="4">
    <source>
        <dbReference type="Proteomes" id="UP000011550"/>
    </source>
</evidence>
<name>M0IML9_9EURY</name>
<gene>
    <name evidence="3" type="ORF">C440_01993</name>
</gene>
<dbReference type="AlphaFoldDB" id="M0IML9"/>
<dbReference type="NCBIfam" id="TIGR02537">
    <property type="entry name" value="arch_flag_Nterm"/>
    <property type="match status" value="1"/>
</dbReference>
<dbReference type="InterPro" id="IPR013373">
    <property type="entry name" value="Flagellin/pilin_N_arc"/>
</dbReference>
<proteinExistence type="predicted"/>
<dbReference type="PANTHER" id="PTHR38138:SF1">
    <property type="entry name" value="ARCHAEAL TYPE IV PILIN N-TERMINAL DOMAIN-CONTAINING PROTEIN"/>
    <property type="match status" value="1"/>
</dbReference>
<keyword evidence="4" id="KW-1185">Reference proteome</keyword>
<keyword evidence="1" id="KW-0812">Transmembrane</keyword>
<evidence type="ECO:0000259" key="2">
    <source>
        <dbReference type="Pfam" id="PF07790"/>
    </source>
</evidence>
<feature type="transmembrane region" description="Helical" evidence="1">
    <location>
        <begin position="12"/>
        <end position="40"/>
    </location>
</feature>
<dbReference type="PATRIC" id="fig|662479.7.peg.411"/>
<dbReference type="Pfam" id="PF07790">
    <property type="entry name" value="Pilin_N"/>
    <property type="match status" value="1"/>
</dbReference>
<dbReference type="OrthoDB" id="118020at2157"/>
<sequence length="136" mass="14167">MDIKKFLTDSRAVSPVIGVILMVAITVILAAVIGTFVLGLGDQIGNAAPQASFSFDYDDSASKLTITHESGDAIDDELVSVSGALSDSWNEGDDKIQAGDSVTISGSLSDGDTVRVVWTSESGSNSATLQKYTYNA</sequence>
<dbReference type="STRING" id="662479.C440_01993"/>
<organism evidence="3 4">
    <name type="scientific">Haloferax mucosum ATCC BAA-1512</name>
    <dbReference type="NCBI Taxonomy" id="662479"/>
    <lineage>
        <taxon>Archaea</taxon>
        <taxon>Methanobacteriati</taxon>
        <taxon>Methanobacteriota</taxon>
        <taxon>Stenosarchaea group</taxon>
        <taxon>Halobacteria</taxon>
        <taxon>Halobacteriales</taxon>
        <taxon>Haloferacaceae</taxon>
        <taxon>Haloferax</taxon>
    </lineage>
</organism>
<dbReference type="RefSeq" id="WP_008317765.1">
    <property type="nucleotide sequence ID" value="NZ_AOLN01000004.1"/>
</dbReference>
<dbReference type="EMBL" id="AOLN01000004">
    <property type="protein sequence ID" value="ELZ97980.1"/>
    <property type="molecule type" value="Genomic_DNA"/>
</dbReference>
<evidence type="ECO:0000313" key="3">
    <source>
        <dbReference type="EMBL" id="ELZ97980.1"/>
    </source>
</evidence>